<keyword evidence="1" id="KW-1133">Transmembrane helix</keyword>
<feature type="transmembrane region" description="Helical" evidence="1">
    <location>
        <begin position="47"/>
        <end position="64"/>
    </location>
</feature>
<organism evidence="2 3">
    <name type="scientific">Linnemannia elongata AG-77</name>
    <dbReference type="NCBI Taxonomy" id="1314771"/>
    <lineage>
        <taxon>Eukaryota</taxon>
        <taxon>Fungi</taxon>
        <taxon>Fungi incertae sedis</taxon>
        <taxon>Mucoromycota</taxon>
        <taxon>Mortierellomycotina</taxon>
        <taxon>Mortierellomycetes</taxon>
        <taxon>Mortierellales</taxon>
        <taxon>Mortierellaceae</taxon>
        <taxon>Linnemannia</taxon>
    </lineage>
</organism>
<dbReference type="Proteomes" id="UP000078512">
    <property type="component" value="Unassembled WGS sequence"/>
</dbReference>
<dbReference type="AlphaFoldDB" id="A0A197JP05"/>
<gene>
    <name evidence="2" type="ORF">K457DRAFT_1589124</name>
</gene>
<evidence type="ECO:0000256" key="1">
    <source>
        <dbReference type="SAM" id="Phobius"/>
    </source>
</evidence>
<proteinExistence type="predicted"/>
<keyword evidence="1" id="KW-0812">Transmembrane</keyword>
<evidence type="ECO:0000313" key="3">
    <source>
        <dbReference type="Proteomes" id="UP000078512"/>
    </source>
</evidence>
<keyword evidence="3" id="KW-1185">Reference proteome</keyword>
<accession>A0A197JP05</accession>
<keyword evidence="1" id="KW-0472">Membrane</keyword>
<protein>
    <submittedName>
        <fullName evidence="2">Uncharacterized protein</fullName>
    </submittedName>
</protein>
<reference evidence="2 3" key="1">
    <citation type="submission" date="2016-05" db="EMBL/GenBank/DDBJ databases">
        <title>Genome sequencing reveals origins of a unique bacterial endosymbiosis in the earliest lineages of terrestrial Fungi.</title>
        <authorList>
            <consortium name="DOE Joint Genome Institute"/>
            <person name="Uehling J."/>
            <person name="Gryganskyi A."/>
            <person name="Hameed K."/>
            <person name="Tschaplinski T."/>
            <person name="Misztal P."/>
            <person name="Wu S."/>
            <person name="Desiro A."/>
            <person name="Vande Pol N."/>
            <person name="Du Z.-Y."/>
            <person name="Zienkiewicz A."/>
            <person name="Zienkiewicz K."/>
            <person name="Morin E."/>
            <person name="Tisserant E."/>
            <person name="Splivallo R."/>
            <person name="Hainaut M."/>
            <person name="Henrissat B."/>
            <person name="Ohm R."/>
            <person name="Kuo A."/>
            <person name="Yan J."/>
            <person name="Lipzen A."/>
            <person name="Nolan M."/>
            <person name="Labutti K."/>
            <person name="Barry K."/>
            <person name="Goldstein A."/>
            <person name="Labbe J."/>
            <person name="Schadt C."/>
            <person name="Tuskan G."/>
            <person name="Grigoriev I."/>
            <person name="Martin F."/>
            <person name="Vilgalys R."/>
            <person name="Bonito G."/>
        </authorList>
    </citation>
    <scope>NUCLEOTIDE SEQUENCE [LARGE SCALE GENOMIC DNA]</scope>
    <source>
        <strain evidence="2 3">AG-77</strain>
    </source>
</reference>
<sequence>MGFSFSLVSVPKSFCKVAVSLPPLSCSSSLWTTVVDSVPDPPFSVESLSVVIVTLGIMLAVAIIEGANVVLMGADVNVEEVTTPVVNAAMLAPRASAAVAGADVVAEVAAVEPSAVEAGTVVAGAEPASELAPVASEAADVAAAATAAAVAAEVPKSPAGLAAASLPVVEYMDKGDEWYGAELSPVVKKLSWVLDAIGAQIQQRARG</sequence>
<evidence type="ECO:0000313" key="2">
    <source>
        <dbReference type="EMBL" id="OAQ26089.1"/>
    </source>
</evidence>
<dbReference type="EMBL" id="KV442071">
    <property type="protein sequence ID" value="OAQ26089.1"/>
    <property type="molecule type" value="Genomic_DNA"/>
</dbReference>
<name>A0A197JP05_9FUNG</name>